<dbReference type="AlphaFoldDB" id="B9E4X9"/>
<sequence length="387" mass="44746">MKIMEYFVEELKNKKIIAADDIKILKNYINKKYSKADAKEKAKMLSNTIHRILDSNLKELPEDYRQTIKIDILKSTFSQNKTSIFMYDAFNCCMKNEYLKQNSKKEILKWINAHIKNKIEENDLNIYIGIPQNTISQDIKIDLSKVNDGYPAASLDLKAPIVIPDKSIKITKDYKSNKKPLIFAILSAILILEIIGQSFHGKNILKASFSLISASERKGIYIKNIIEEVTLEDYNKNHPNKYLPEYLKYQKVDTHKLKAFLNSRNSLLCKEPYFSTIMTTAREFNLNPILLFAITGQEQNFVPINTNNAYKIANNPFNVYHSWQEYNTNISDSSKIAANTIINLSENRPEENNPFIWIGKKYAEDTNWGNGVQSIFEEINSYFSSNN</sequence>
<evidence type="ECO:0008006" key="3">
    <source>
        <dbReference type="Google" id="ProtNLM"/>
    </source>
</evidence>
<dbReference type="EMBL" id="AP009049">
    <property type="protein sequence ID" value="BAH07554.1"/>
    <property type="molecule type" value="Genomic_DNA"/>
</dbReference>
<gene>
    <name evidence="1" type="ordered locus">CKR_2503</name>
</gene>
<dbReference type="HOGENOM" id="CLU_059341_0_0_9"/>
<proteinExistence type="predicted"/>
<protein>
    <recommendedName>
        <fullName evidence="3">Mannosyl-glycoprotein endo-beta-N-acetylglucosamidase-like domain-containing protein</fullName>
    </recommendedName>
</protein>
<name>B9E4X9_CLOK1</name>
<evidence type="ECO:0000313" key="2">
    <source>
        <dbReference type="Proteomes" id="UP000007969"/>
    </source>
</evidence>
<evidence type="ECO:0000313" key="1">
    <source>
        <dbReference type="EMBL" id="BAH07554.1"/>
    </source>
</evidence>
<dbReference type="KEGG" id="ckr:CKR_2503"/>
<dbReference type="Proteomes" id="UP000007969">
    <property type="component" value="Chromosome"/>
</dbReference>
<accession>B9E4X9</accession>
<organism evidence="1 2">
    <name type="scientific">Clostridium kluyveri (strain NBRC 12016)</name>
    <dbReference type="NCBI Taxonomy" id="583346"/>
    <lineage>
        <taxon>Bacteria</taxon>
        <taxon>Bacillati</taxon>
        <taxon>Bacillota</taxon>
        <taxon>Clostridia</taxon>
        <taxon>Eubacteriales</taxon>
        <taxon>Clostridiaceae</taxon>
        <taxon>Clostridium</taxon>
    </lineage>
</organism>
<reference evidence="2" key="1">
    <citation type="submission" date="2005-09" db="EMBL/GenBank/DDBJ databases">
        <title>Complete genome sequence of Clostridium kluyveri and comparative genomics of Clostridia species.</title>
        <authorList>
            <person name="Inui M."/>
            <person name="Nonaka H."/>
            <person name="Shinoda Y."/>
            <person name="Ikenaga Y."/>
            <person name="Abe M."/>
            <person name="Naito K."/>
            <person name="Vertes A.A."/>
            <person name="Yukawa H."/>
        </authorList>
    </citation>
    <scope>NUCLEOTIDE SEQUENCE [LARGE SCALE GENOMIC DNA]</scope>
    <source>
        <strain evidence="2">NBRC 12016</strain>
    </source>
</reference>